<evidence type="ECO:0000313" key="3">
    <source>
        <dbReference type="Proteomes" id="UP000002072"/>
    </source>
</evidence>
<keyword evidence="1" id="KW-1133">Transmembrane helix</keyword>
<accession>D1AXN4</accession>
<name>D1AXN4_STRM9</name>
<gene>
    <name evidence="2" type="ordered locus">Smon_0582</name>
</gene>
<dbReference type="AlphaFoldDB" id="D1AXN4"/>
<dbReference type="KEGG" id="smf:Smon_0582"/>
<proteinExistence type="predicted"/>
<feature type="transmembrane region" description="Helical" evidence="1">
    <location>
        <begin position="110"/>
        <end position="133"/>
    </location>
</feature>
<dbReference type="Proteomes" id="UP000002072">
    <property type="component" value="Chromosome"/>
</dbReference>
<dbReference type="OrthoDB" id="95562at2"/>
<keyword evidence="1" id="KW-0812">Transmembrane</keyword>
<dbReference type="RefSeq" id="WP_012858612.1">
    <property type="nucleotide sequence ID" value="NC_013515.1"/>
</dbReference>
<sequence>MKNIKKNLGIITSLSALLPLLKFTIKPLGFDTKYFTLGLINLGLKATILAFIIIALSLYSFYLSDNLQKKFSIVFVTLNMILVITLSLLLKTEVKKILSQNFALKLLNVTYSYSWGWLVLFLGTLSSFIVVLFEFKKFLSNKNEIPKIETENNEIEL</sequence>
<evidence type="ECO:0000256" key="1">
    <source>
        <dbReference type="SAM" id="Phobius"/>
    </source>
</evidence>
<evidence type="ECO:0000313" key="2">
    <source>
        <dbReference type="EMBL" id="ACZ01060.1"/>
    </source>
</evidence>
<dbReference type="GeneID" id="29673142"/>
<dbReference type="EMBL" id="CP001779">
    <property type="protein sequence ID" value="ACZ01060.1"/>
    <property type="molecule type" value="Genomic_DNA"/>
</dbReference>
<keyword evidence="1" id="KW-0472">Membrane</keyword>
<dbReference type="STRING" id="519441.Smon_0582"/>
<organism evidence="2 3">
    <name type="scientific">Streptobacillus moniliformis (strain ATCC 14647 / DSM 12112 / NCTC 10651 / 9901)</name>
    <dbReference type="NCBI Taxonomy" id="519441"/>
    <lineage>
        <taxon>Bacteria</taxon>
        <taxon>Fusobacteriati</taxon>
        <taxon>Fusobacteriota</taxon>
        <taxon>Fusobacteriia</taxon>
        <taxon>Fusobacteriales</taxon>
        <taxon>Leptotrichiaceae</taxon>
        <taxon>Streptobacillus</taxon>
    </lineage>
</organism>
<feature type="transmembrane region" description="Helical" evidence="1">
    <location>
        <begin position="71"/>
        <end position="90"/>
    </location>
</feature>
<reference evidence="2 3" key="1">
    <citation type="journal article" date="2009" name="Stand. Genomic Sci.">
        <title>Complete genome sequence of Streptobacillus moniliformis type strain (9901T).</title>
        <authorList>
            <person name="Nolan M."/>
            <person name="Gronow S."/>
            <person name="Lapidus A."/>
            <person name="Ivanova N."/>
            <person name="Copeland A."/>
            <person name="Lucas S."/>
            <person name="Del Rio T.G."/>
            <person name="Chen F."/>
            <person name="Tice H."/>
            <person name="Pitluck S."/>
            <person name="Cheng J.F."/>
            <person name="Sims D."/>
            <person name="Meincke L."/>
            <person name="Bruce D."/>
            <person name="Goodwin L."/>
            <person name="Brettin T."/>
            <person name="Han C."/>
            <person name="Detter J.C."/>
            <person name="Ovchinikova G."/>
            <person name="Pati A."/>
            <person name="Mavromatis K."/>
            <person name="Mikhailova N."/>
            <person name="Chen A."/>
            <person name="Palaniappan K."/>
            <person name="Land M."/>
            <person name="Hauser L."/>
            <person name="Chang Y.J."/>
            <person name="Jeffries C.D."/>
            <person name="Rohde M."/>
            <person name="Sproer C."/>
            <person name="Goker M."/>
            <person name="Bristow J."/>
            <person name="Eisen J.A."/>
            <person name="Markowitz V."/>
            <person name="Hugenholtz P."/>
            <person name="Kyrpides N.C."/>
            <person name="Klenk H.P."/>
            <person name="Chain P."/>
        </authorList>
    </citation>
    <scope>NUCLEOTIDE SEQUENCE [LARGE SCALE GENOMIC DNA]</scope>
    <source>
        <strain evidence="3">ATCC 14647 / DSM 12112 / NCTC 10651 / 9901</strain>
    </source>
</reference>
<keyword evidence="3" id="KW-1185">Reference proteome</keyword>
<protein>
    <submittedName>
        <fullName evidence="2">Uncharacterized protein</fullName>
    </submittedName>
</protein>
<dbReference type="HOGENOM" id="CLU_1676874_0_0_0"/>
<feature type="transmembrane region" description="Helical" evidence="1">
    <location>
        <begin position="38"/>
        <end position="59"/>
    </location>
</feature>